<evidence type="ECO:0000313" key="5">
    <source>
        <dbReference type="Proteomes" id="UP000636918"/>
    </source>
</evidence>
<comment type="caution">
    <text evidence="4">The sequence shown here is derived from an EMBL/GenBank/DDBJ whole genome shotgun (WGS) entry which is preliminary data.</text>
</comment>
<dbReference type="EMBL" id="JAERSG010000002">
    <property type="protein sequence ID" value="MBL0747471.1"/>
    <property type="molecule type" value="Genomic_DNA"/>
</dbReference>
<keyword evidence="2" id="KW-0067">ATP-binding</keyword>
<dbReference type="PANTHER" id="PTHR43384:SF13">
    <property type="entry name" value="SLR0110 PROTEIN"/>
    <property type="match status" value="1"/>
</dbReference>
<keyword evidence="1" id="KW-0547">Nucleotide-binding</keyword>
<gene>
    <name evidence="4" type="ORF">JI751_07615</name>
</gene>
<accession>A0ABS1LAD1</accession>
<dbReference type="InterPro" id="IPR050625">
    <property type="entry name" value="ParA/MinD_ATPase"/>
</dbReference>
<name>A0ABS1LAD1_9ACTN</name>
<evidence type="ECO:0000256" key="2">
    <source>
        <dbReference type="ARBA" id="ARBA00022840"/>
    </source>
</evidence>
<feature type="region of interest" description="Disordered" evidence="3">
    <location>
        <begin position="399"/>
        <end position="421"/>
    </location>
</feature>
<protein>
    <submittedName>
        <fullName evidence="4">P-loop NTPase</fullName>
    </submittedName>
</protein>
<keyword evidence="5" id="KW-1185">Reference proteome</keyword>
<dbReference type="Pfam" id="PF10609">
    <property type="entry name" value="ParA"/>
    <property type="match status" value="1"/>
</dbReference>
<organism evidence="4 5">
    <name type="scientific">Nocardioides baculatus</name>
    <dbReference type="NCBI Taxonomy" id="2801337"/>
    <lineage>
        <taxon>Bacteria</taxon>
        <taxon>Bacillati</taxon>
        <taxon>Actinomycetota</taxon>
        <taxon>Actinomycetes</taxon>
        <taxon>Propionibacteriales</taxon>
        <taxon>Nocardioidaceae</taxon>
        <taxon>Nocardioides</taxon>
    </lineage>
</organism>
<evidence type="ECO:0000256" key="1">
    <source>
        <dbReference type="ARBA" id="ARBA00022741"/>
    </source>
</evidence>
<sequence>MTAVLEPEPSQRSVLQAMLHGSIAFADLDGLDEHIRSSTDEFAVVIGPSVPSEAAAELAQWARIHRPDLGVILLRHDVDSAALSMALRSGMREVVAARDLAGITTAVQRARSVANAIGQTLMDEAQAAAEFARAQAADEIAQAAAVAQAEADAPRGKVLTVFSTKGGVGKSLVATNVGVSLATAGRSVCLVDLDVASGDVAIMLQLTPQRTINDLVGFNGVIDAEGIASILTRHSDNLSVVAAPVRIDSPDQASQEDVGKLIDALRRMVDFVVVDTSGTFDDNALCALDRSDAIILVGTLDIPSLKALKLATSTLEVLNFPKSTWRFVLNRADGKVGLTVEEYEKTLGLKASSSLVSSREVLAAVNRGEALVTAYPNHPNSKALVSFAKSVADSLSEATVATESNPSNRKSSGSRLRLRRA</sequence>
<evidence type="ECO:0000313" key="4">
    <source>
        <dbReference type="EMBL" id="MBL0747471.1"/>
    </source>
</evidence>
<evidence type="ECO:0000256" key="3">
    <source>
        <dbReference type="SAM" id="MobiDB-lite"/>
    </source>
</evidence>
<dbReference type="PANTHER" id="PTHR43384">
    <property type="entry name" value="SEPTUM SITE-DETERMINING PROTEIN MIND HOMOLOG, CHLOROPLASTIC-RELATED"/>
    <property type="match status" value="1"/>
</dbReference>
<dbReference type="InterPro" id="IPR027417">
    <property type="entry name" value="P-loop_NTPase"/>
</dbReference>
<reference evidence="4 5" key="1">
    <citation type="submission" date="2021-01" db="EMBL/GenBank/DDBJ databases">
        <title>Genome seq and assembly of Nocardiodes sp. G10.</title>
        <authorList>
            <person name="Chhetri G."/>
        </authorList>
    </citation>
    <scope>NUCLEOTIDE SEQUENCE [LARGE SCALE GENOMIC DNA]</scope>
    <source>
        <strain evidence="4 5">G10</strain>
    </source>
</reference>
<dbReference type="Proteomes" id="UP000636918">
    <property type="component" value="Unassembled WGS sequence"/>
</dbReference>
<dbReference type="InterPro" id="IPR033756">
    <property type="entry name" value="YlxH/NBP35"/>
</dbReference>
<proteinExistence type="predicted"/>
<dbReference type="RefSeq" id="WP_201935239.1">
    <property type="nucleotide sequence ID" value="NZ_JAERSG010000002.1"/>
</dbReference>
<dbReference type="SUPFAM" id="SSF52540">
    <property type="entry name" value="P-loop containing nucleoside triphosphate hydrolases"/>
    <property type="match status" value="1"/>
</dbReference>
<dbReference type="Gene3D" id="3.40.50.300">
    <property type="entry name" value="P-loop containing nucleotide triphosphate hydrolases"/>
    <property type="match status" value="1"/>
</dbReference>